<evidence type="ECO:0000256" key="3">
    <source>
        <dbReference type="PROSITE-ProRule" id="PRU10141"/>
    </source>
</evidence>
<dbReference type="PANTHER" id="PTHR24055">
    <property type="entry name" value="MITOGEN-ACTIVATED PROTEIN KINASE"/>
    <property type="match status" value="1"/>
</dbReference>
<evidence type="ECO:0000259" key="5">
    <source>
        <dbReference type="PROSITE" id="PS50011"/>
    </source>
</evidence>
<evidence type="ECO:0000313" key="7">
    <source>
        <dbReference type="Proteomes" id="UP001430356"/>
    </source>
</evidence>
<organism evidence="6 7">
    <name type="scientific">Novymonas esmeraldas</name>
    <dbReference type="NCBI Taxonomy" id="1808958"/>
    <lineage>
        <taxon>Eukaryota</taxon>
        <taxon>Discoba</taxon>
        <taxon>Euglenozoa</taxon>
        <taxon>Kinetoplastea</taxon>
        <taxon>Metakinetoplastina</taxon>
        <taxon>Trypanosomatida</taxon>
        <taxon>Trypanosomatidae</taxon>
        <taxon>Novymonas</taxon>
    </lineage>
</organism>
<feature type="region of interest" description="Disordered" evidence="4">
    <location>
        <begin position="1059"/>
        <end position="1103"/>
    </location>
</feature>
<protein>
    <submittedName>
        <fullName evidence="6">Protein kinase</fullName>
    </submittedName>
</protein>
<proteinExistence type="predicted"/>
<dbReference type="Proteomes" id="UP001430356">
    <property type="component" value="Unassembled WGS sequence"/>
</dbReference>
<feature type="region of interest" description="Disordered" evidence="4">
    <location>
        <begin position="551"/>
        <end position="571"/>
    </location>
</feature>
<dbReference type="GO" id="GO:0005524">
    <property type="term" value="F:ATP binding"/>
    <property type="evidence" value="ECO:0007669"/>
    <property type="project" value="UniProtKB-UniRule"/>
</dbReference>
<evidence type="ECO:0000256" key="2">
    <source>
        <dbReference type="ARBA" id="ARBA00022840"/>
    </source>
</evidence>
<comment type="caution">
    <text evidence="6">The sequence shown here is derived from an EMBL/GenBank/DDBJ whole genome shotgun (WGS) entry which is preliminary data.</text>
</comment>
<dbReference type="InterPro" id="IPR011009">
    <property type="entry name" value="Kinase-like_dom_sf"/>
</dbReference>
<dbReference type="SMART" id="SM00220">
    <property type="entry name" value="S_TKc"/>
    <property type="match status" value="1"/>
</dbReference>
<feature type="region of interest" description="Disordered" evidence="4">
    <location>
        <begin position="602"/>
        <end position="622"/>
    </location>
</feature>
<name>A0AAW0EKQ2_9TRYP</name>
<keyword evidence="6" id="KW-0808">Transferase</keyword>
<evidence type="ECO:0000313" key="6">
    <source>
        <dbReference type="EMBL" id="KAK7194199.1"/>
    </source>
</evidence>
<feature type="compositionally biased region" description="Polar residues" evidence="4">
    <location>
        <begin position="1070"/>
        <end position="1090"/>
    </location>
</feature>
<dbReference type="InterPro" id="IPR000719">
    <property type="entry name" value="Prot_kinase_dom"/>
</dbReference>
<dbReference type="Pfam" id="PF00069">
    <property type="entry name" value="Pkinase"/>
    <property type="match status" value="2"/>
</dbReference>
<dbReference type="InterPro" id="IPR008271">
    <property type="entry name" value="Ser/Thr_kinase_AS"/>
</dbReference>
<dbReference type="PROSITE" id="PS00107">
    <property type="entry name" value="PROTEIN_KINASE_ATP"/>
    <property type="match status" value="1"/>
</dbReference>
<dbReference type="Gene3D" id="1.10.510.10">
    <property type="entry name" value="Transferase(Phosphotransferase) domain 1"/>
    <property type="match status" value="1"/>
</dbReference>
<accession>A0AAW0EKQ2</accession>
<dbReference type="AlphaFoldDB" id="A0AAW0EKQ2"/>
<dbReference type="InterPro" id="IPR017441">
    <property type="entry name" value="Protein_kinase_ATP_BS"/>
</dbReference>
<feature type="domain" description="Protein kinase" evidence="5">
    <location>
        <begin position="19"/>
        <end position="440"/>
    </location>
</feature>
<reference evidence="6 7" key="1">
    <citation type="journal article" date="2021" name="MBio">
        <title>A New Model Trypanosomatid, Novymonas esmeraldas: Genomic Perception of Its 'Candidatus Pandoraea novymonadis' Endosymbiont.</title>
        <authorList>
            <person name="Zakharova A."/>
            <person name="Saura A."/>
            <person name="Butenko A."/>
            <person name="Podesvova L."/>
            <person name="Warmusova S."/>
            <person name="Kostygov A.Y."/>
            <person name="Nenarokova A."/>
            <person name="Lukes J."/>
            <person name="Opperdoes F.R."/>
            <person name="Yurchenko V."/>
        </authorList>
    </citation>
    <scope>NUCLEOTIDE SEQUENCE [LARGE SCALE GENOMIC DNA]</scope>
    <source>
        <strain evidence="6 7">E262AT.01</strain>
    </source>
</reference>
<dbReference type="InterPro" id="IPR050117">
    <property type="entry name" value="MAPK"/>
</dbReference>
<feature type="region of interest" description="Disordered" evidence="4">
    <location>
        <begin position="1122"/>
        <end position="1210"/>
    </location>
</feature>
<dbReference type="GO" id="GO:0004672">
    <property type="term" value="F:protein kinase activity"/>
    <property type="evidence" value="ECO:0007669"/>
    <property type="project" value="InterPro"/>
</dbReference>
<keyword evidence="1 3" id="KW-0547">Nucleotide-binding</keyword>
<feature type="binding site" evidence="3">
    <location>
        <position position="49"/>
    </location>
    <ligand>
        <name>ATP</name>
        <dbReference type="ChEBI" id="CHEBI:30616"/>
    </ligand>
</feature>
<gene>
    <name evidence="6" type="ORF">NESM_000333900</name>
</gene>
<evidence type="ECO:0000256" key="1">
    <source>
        <dbReference type="ARBA" id="ARBA00022741"/>
    </source>
</evidence>
<evidence type="ECO:0000256" key="4">
    <source>
        <dbReference type="SAM" id="MobiDB-lite"/>
    </source>
</evidence>
<sequence>MTSSGAVQASESSSLFPFEVCNLLLGKGGSGQVFLGRDGGSSKYVAIKKRYGRHGGSEAFLNRQRVRSCDALIALEGIGSQASKHSFVPSLGARFFSGCDGGAPLTELSEYIPPSHQRELDVGEESVSQTAALSQQQGVCHTDDAVDGATKPPLAPPLTDEVSVLSYLGPHPQIVAFLGSYTTSRNASFFTMELMDSDVGRELKEGNTTLHEESVCVAIAYSVLLALDEMHSRAVAHRDVKPGNILLKRLAGPEDWACTFLSCTGGAVIPRGAVGTTTTPHGTVTVGPTLAAHGANEEVSYVKAALGDFSAAHSVRCADEIAFSDTRGTLHYKCPEQLMGKRSTVAETVAAVDLWGLGCTLYEMITGTRPFPGSSELQVLMNILDSLGSDIQSFPAANRHAALYEKLPGSPAFVDLLRRLLCLDPVQRCTAKEALRHPLFAAFRRSDLARCTDEERSATAGNERRLIGIPLVLRYASVTALPDLRFNRISRTPRKAAGLMRADVSSAAQPLVSDCCGAQAAAVAAAPDHLASANHGEGGCSDAAAASSMWEPGTQCEDHGENETPAKGLPLPPHYTDTTATTSLLSESSYLHWSEIRPVARPSGAPMPTQPPPPGECRVRSCSSNSSRAVTFSTSVTAGGTPSLCMGGTGTLQHHPRCQRLSGSLQRHSECVGRSTVARALNISCSSVKGGRAERSESHVDFDLSPAPATPISGTDADSSSCMVPHPAVALLQRRTHPVLHLTSGSTFTASNLRANAYFERDNLAACYGAPASAPPGGVAPAGATLAGHCSTPRQHPERRLSAIAGRALCFSEETDRFARRSWGSSASQQSCLNSLLASPAPVQQVAAEACSPQPSPIRHVAPATRSSSALPTVANGLMMSSDDSGVGLEWVGVPPSMATAPSCGEDSGVAHRAAPTVATCAAGAPDEEYGGGHRSLAESPSCPSVRRVSGGLSRALPLPIPLSVATVCLPAAQPHGVAAAPQPCTPVVTALHETPRTQRFACATAALRKVPSAPHDNSHVRHVRHVQSAQGPVAACQPDGCGTGSAATLFLRDRDVNASPPEPVCQRGGATSASQRHCTPTISEPSTDTVGPASGGGPQPHHIATAAASCAKTGATRCHPAAATTAADGPHTPLRVHGPCSPSMQRRGSPLPQLAADNGDSNGRPVRRNEGDRIATPCSAQRGSLKRAREEDALGVAEAATARQSTRVV</sequence>
<dbReference type="EMBL" id="JAECZO010000032">
    <property type="protein sequence ID" value="KAK7194199.1"/>
    <property type="molecule type" value="Genomic_DNA"/>
</dbReference>
<keyword evidence="7" id="KW-1185">Reference proteome</keyword>
<keyword evidence="2 3" id="KW-0067">ATP-binding</keyword>
<dbReference type="PROSITE" id="PS00108">
    <property type="entry name" value="PROTEIN_KINASE_ST"/>
    <property type="match status" value="1"/>
</dbReference>
<dbReference type="SUPFAM" id="SSF56112">
    <property type="entry name" value="Protein kinase-like (PK-like)"/>
    <property type="match status" value="1"/>
</dbReference>
<dbReference type="PROSITE" id="PS50011">
    <property type="entry name" value="PROTEIN_KINASE_DOM"/>
    <property type="match status" value="1"/>
</dbReference>
<keyword evidence="6" id="KW-0418">Kinase</keyword>